<feature type="transmembrane region" description="Helical" evidence="9">
    <location>
        <begin position="28"/>
        <end position="48"/>
    </location>
</feature>
<evidence type="ECO:0000313" key="10">
    <source>
        <dbReference type="EMBL" id="NKI87722.1"/>
    </source>
</evidence>
<dbReference type="PANTHER" id="PTHR33281">
    <property type="entry name" value="UPF0187 PROTEIN YNEE"/>
    <property type="match status" value="1"/>
</dbReference>
<sequence>MIIREKDNWFRLLLAWHGSVLPQILPRLLVLLGLSVAVVAAHVELPYYKVPLSAAPFTLFGFTLAIFLGFYNNASYDRFWEGRKQWGALLNTTRSLARQALTLSGQPAGAAGPRAFVRLLIAFTYALKHQLRRTEAGPDLARLLPAPLAEATRAATFQPVQLLLAMSRWVQQGREAGQLDTTIQLAFDHHFNQLADILGACERLASTPIPYTYSVLLHRTVYLYCFLLPFGLVDSTGWITPLIVAFVGYTFMALDAIMREIEEPFGLEDNDLALNTMSHTIEASLLEMVGEPVPPAPARSHRYVFD</sequence>
<dbReference type="EMBL" id="JAAVTK010000001">
    <property type="protein sequence ID" value="NKI87722.1"/>
    <property type="molecule type" value="Genomic_DNA"/>
</dbReference>
<evidence type="ECO:0000256" key="7">
    <source>
        <dbReference type="ARBA" id="ARBA00023136"/>
    </source>
</evidence>
<evidence type="ECO:0000256" key="6">
    <source>
        <dbReference type="ARBA" id="ARBA00023065"/>
    </source>
</evidence>
<keyword evidence="7 9" id="KW-0472">Membrane</keyword>
<gene>
    <name evidence="10" type="ORF">HBN54_000301</name>
</gene>
<keyword evidence="5 9" id="KW-1133">Transmembrane helix</keyword>
<feature type="transmembrane region" description="Helical" evidence="9">
    <location>
        <begin position="54"/>
        <end position="74"/>
    </location>
</feature>
<evidence type="ECO:0000256" key="9">
    <source>
        <dbReference type="SAM" id="Phobius"/>
    </source>
</evidence>
<evidence type="ECO:0000313" key="11">
    <source>
        <dbReference type="Proteomes" id="UP000717634"/>
    </source>
</evidence>
<dbReference type="Pfam" id="PF25539">
    <property type="entry name" value="Bestrophin_2"/>
    <property type="match status" value="1"/>
</dbReference>
<evidence type="ECO:0000256" key="8">
    <source>
        <dbReference type="ARBA" id="ARBA00034708"/>
    </source>
</evidence>
<dbReference type="Proteomes" id="UP000717634">
    <property type="component" value="Unassembled WGS sequence"/>
</dbReference>
<evidence type="ECO:0000256" key="4">
    <source>
        <dbReference type="ARBA" id="ARBA00022692"/>
    </source>
</evidence>
<organism evidence="10 11">
    <name type="scientific">Hymenobacter artigasi</name>
    <dbReference type="NCBI Taxonomy" id="2719616"/>
    <lineage>
        <taxon>Bacteria</taxon>
        <taxon>Pseudomonadati</taxon>
        <taxon>Bacteroidota</taxon>
        <taxon>Cytophagia</taxon>
        <taxon>Cytophagales</taxon>
        <taxon>Hymenobacteraceae</taxon>
        <taxon>Hymenobacter</taxon>
    </lineage>
</organism>
<evidence type="ECO:0000256" key="2">
    <source>
        <dbReference type="ARBA" id="ARBA00022448"/>
    </source>
</evidence>
<name>A0ABX1HF03_9BACT</name>
<keyword evidence="6" id="KW-0406">Ion transport</keyword>
<keyword evidence="11" id="KW-1185">Reference proteome</keyword>
<evidence type="ECO:0000256" key="5">
    <source>
        <dbReference type="ARBA" id="ARBA00022989"/>
    </source>
</evidence>
<dbReference type="PANTHER" id="PTHR33281:SF19">
    <property type="entry name" value="VOLTAGE-DEPENDENT ANION CHANNEL-FORMING PROTEIN YNEE"/>
    <property type="match status" value="1"/>
</dbReference>
<comment type="similarity">
    <text evidence="8">Belongs to the anion channel-forming bestrophin (TC 1.A.46) family.</text>
</comment>
<accession>A0ABX1HF03</accession>
<keyword evidence="2" id="KW-0813">Transport</keyword>
<proteinExistence type="inferred from homology"/>
<dbReference type="InterPro" id="IPR044669">
    <property type="entry name" value="YneE/VCCN1/2-like"/>
</dbReference>
<comment type="caution">
    <text evidence="10">The sequence shown here is derived from an EMBL/GenBank/DDBJ whole genome shotgun (WGS) entry which is preliminary data.</text>
</comment>
<evidence type="ECO:0000256" key="1">
    <source>
        <dbReference type="ARBA" id="ARBA00004651"/>
    </source>
</evidence>
<keyword evidence="4 9" id="KW-0812">Transmembrane</keyword>
<reference evidence="10 11" key="1">
    <citation type="submission" date="2020-03" db="EMBL/GenBank/DDBJ databases">
        <title>Genomic Encyclopedia of Type Strains, Phase IV (KMG-V): Genome sequencing to study the core and pangenomes of soil and plant-associated prokaryotes.</title>
        <authorList>
            <person name="Whitman W."/>
        </authorList>
    </citation>
    <scope>NUCLEOTIDE SEQUENCE [LARGE SCALE GENOMIC DNA]</scope>
    <source>
        <strain evidence="10 11">1B</strain>
    </source>
</reference>
<dbReference type="RefSeq" id="WP_168671373.1">
    <property type="nucleotide sequence ID" value="NZ_JAAVTK010000001.1"/>
</dbReference>
<protein>
    <submittedName>
        <fullName evidence="10">Membrane protein</fullName>
    </submittedName>
</protein>
<comment type="subcellular location">
    <subcellularLocation>
        <location evidence="1">Cell membrane</location>
        <topology evidence="1">Multi-pass membrane protein</topology>
    </subcellularLocation>
</comment>
<evidence type="ECO:0000256" key="3">
    <source>
        <dbReference type="ARBA" id="ARBA00022475"/>
    </source>
</evidence>
<keyword evidence="3" id="KW-1003">Cell membrane</keyword>